<organism evidence="4 5">
    <name type="scientific">Saxibacter everestensis</name>
    <dbReference type="NCBI Taxonomy" id="2909229"/>
    <lineage>
        <taxon>Bacteria</taxon>
        <taxon>Bacillati</taxon>
        <taxon>Actinomycetota</taxon>
        <taxon>Actinomycetes</taxon>
        <taxon>Micrococcales</taxon>
        <taxon>Brevibacteriaceae</taxon>
        <taxon>Saxibacter</taxon>
    </lineage>
</organism>
<evidence type="ECO:0000259" key="3">
    <source>
        <dbReference type="SMART" id="SM00062"/>
    </source>
</evidence>
<dbReference type="InterPro" id="IPR001638">
    <property type="entry name" value="Solute-binding_3/MltF_N"/>
</dbReference>
<accession>A0ABY8QW75</accession>
<evidence type="ECO:0000256" key="1">
    <source>
        <dbReference type="ARBA" id="ARBA00022729"/>
    </source>
</evidence>
<dbReference type="PANTHER" id="PTHR35936:SF19">
    <property type="entry name" value="AMINO-ACID-BINDING PROTEIN YXEM-RELATED"/>
    <property type="match status" value="1"/>
</dbReference>
<evidence type="ECO:0000256" key="2">
    <source>
        <dbReference type="SAM" id="SignalP"/>
    </source>
</evidence>
<dbReference type="Gene3D" id="3.40.190.10">
    <property type="entry name" value="Periplasmic binding protein-like II"/>
    <property type="match status" value="2"/>
</dbReference>
<dbReference type="PANTHER" id="PTHR35936">
    <property type="entry name" value="MEMBRANE-BOUND LYTIC MUREIN TRANSGLYCOSYLASE F"/>
    <property type="match status" value="1"/>
</dbReference>
<evidence type="ECO:0000313" key="4">
    <source>
        <dbReference type="EMBL" id="WGW13238.1"/>
    </source>
</evidence>
<keyword evidence="1 2" id="KW-0732">Signal</keyword>
<dbReference type="SMART" id="SM00062">
    <property type="entry name" value="PBPb"/>
    <property type="match status" value="1"/>
</dbReference>
<dbReference type="PROSITE" id="PS51257">
    <property type="entry name" value="PROKAR_LIPOPROTEIN"/>
    <property type="match status" value="1"/>
</dbReference>
<gene>
    <name evidence="4" type="ORF">LWF01_05580</name>
</gene>
<dbReference type="SUPFAM" id="SSF53850">
    <property type="entry name" value="Periplasmic binding protein-like II"/>
    <property type="match status" value="1"/>
</dbReference>
<feature type="domain" description="Solute-binding protein family 3/N-terminal" evidence="3">
    <location>
        <begin position="50"/>
        <end position="274"/>
    </location>
</feature>
<evidence type="ECO:0000313" key="5">
    <source>
        <dbReference type="Proteomes" id="UP001209083"/>
    </source>
</evidence>
<protein>
    <submittedName>
        <fullName evidence="4">Transporter substrate-binding domain-containing protein</fullName>
    </submittedName>
</protein>
<feature type="signal peptide" evidence="2">
    <location>
        <begin position="1"/>
        <end position="23"/>
    </location>
</feature>
<dbReference type="Proteomes" id="UP001209083">
    <property type="component" value="Chromosome"/>
</dbReference>
<feature type="chain" id="PRO_5045662503" evidence="2">
    <location>
        <begin position="24"/>
        <end position="285"/>
    </location>
</feature>
<keyword evidence="5" id="KW-1185">Reference proteome</keyword>
<proteinExistence type="predicted"/>
<dbReference type="RefSeq" id="WP_349640054.1">
    <property type="nucleotide sequence ID" value="NZ_CP090958.1"/>
</dbReference>
<dbReference type="EMBL" id="CP090958">
    <property type="protein sequence ID" value="WGW13238.1"/>
    <property type="molecule type" value="Genomic_DNA"/>
</dbReference>
<sequence length="285" mass="30446">MKRSLAITSVAVTALFFLGGCGGAPPGAPDAVAEDCTPRDEGLETLEEGVLTVAQYEYVPFSMSEEPGTLTGLEGDVLTKFAELECLTLKVNKGDSAAMITSVATGRADTTLGSWYRTKERAEKVRLSAPVVTSPFSTVSKEGIETVDGLKDVEVGVGQGLIGVDDIKKVIGGKLKIYQNDDALFEDIKAGRVDAAVLGYIAGAQYLKKHEIEGFKVTPLKPDDRLPATREAGQTNFPVGKDNEQLGKAIDSLIQELRDSGELDKIAEKYDLDPTVMHPGEPNLL</sequence>
<dbReference type="Pfam" id="PF00497">
    <property type="entry name" value="SBP_bac_3"/>
    <property type="match status" value="1"/>
</dbReference>
<reference evidence="4 5" key="1">
    <citation type="submission" date="2023-05" db="EMBL/GenBank/DDBJ databases">
        <title>Lithophilousrod everest ZFBP1038 complete genpme.</title>
        <authorList>
            <person name="Tian M."/>
        </authorList>
    </citation>
    <scope>NUCLEOTIDE SEQUENCE [LARGE SCALE GENOMIC DNA]</scope>
    <source>
        <strain evidence="4 5">ZFBP1038</strain>
    </source>
</reference>
<dbReference type="CDD" id="cd13530">
    <property type="entry name" value="PBP2_peptides_like"/>
    <property type="match status" value="1"/>
</dbReference>
<name>A0ABY8QW75_9MICO</name>